<feature type="chain" id="PRO_5035429826" description="Yeast cell wall synthesis Kre9/Knh1-like N-terminal domain-containing protein" evidence="3">
    <location>
        <begin position="25"/>
        <end position="185"/>
    </location>
</feature>
<evidence type="ECO:0000256" key="2">
    <source>
        <dbReference type="SAM" id="MobiDB-lite"/>
    </source>
</evidence>
<feature type="domain" description="Yeast cell wall synthesis Kre9/Knh1-like N-terminal" evidence="4">
    <location>
        <begin position="30"/>
        <end position="117"/>
    </location>
</feature>
<evidence type="ECO:0000256" key="3">
    <source>
        <dbReference type="SAM" id="SignalP"/>
    </source>
</evidence>
<dbReference type="Proteomes" id="UP000812966">
    <property type="component" value="Unassembled WGS sequence"/>
</dbReference>
<gene>
    <name evidence="5" type="ORF">FFLO_07062</name>
</gene>
<comment type="caution">
    <text evidence="5">The sequence shown here is derived from an EMBL/GenBank/DDBJ whole genome shotgun (WGS) entry which is preliminary data.</text>
</comment>
<feature type="signal peptide" evidence="3">
    <location>
        <begin position="1"/>
        <end position="24"/>
    </location>
</feature>
<dbReference type="InterPro" id="IPR052479">
    <property type="entry name" value="GPI-anchor_Adhesion_Reg"/>
</dbReference>
<dbReference type="PANTHER" id="PTHR35185">
    <property type="entry name" value="SERINE/THREONINE-RICH PROTEIN ADG2-RELATED"/>
    <property type="match status" value="1"/>
</dbReference>
<evidence type="ECO:0000313" key="5">
    <source>
        <dbReference type="EMBL" id="KAG7527311.1"/>
    </source>
</evidence>
<accession>A0A8K0JJC8</accession>
<dbReference type="PANTHER" id="PTHR35185:SF1">
    <property type="entry name" value="UPF0619 GPI-ANCHORED MEMBRANE PROTEIN C1322.10"/>
    <property type="match status" value="1"/>
</dbReference>
<feature type="compositionally biased region" description="Low complexity" evidence="2">
    <location>
        <begin position="139"/>
        <end position="148"/>
    </location>
</feature>
<name>A0A8K0JJC8_9TREE</name>
<keyword evidence="1 3" id="KW-0732">Signal</keyword>
<dbReference type="Pfam" id="PF10342">
    <property type="entry name" value="Kre9_KNH"/>
    <property type="match status" value="1"/>
</dbReference>
<reference evidence="5" key="1">
    <citation type="submission" date="2020-04" db="EMBL/GenBank/DDBJ databases">
        <title>Analysis of mating type loci in Filobasidium floriforme.</title>
        <authorList>
            <person name="Nowrousian M."/>
        </authorList>
    </citation>
    <scope>NUCLEOTIDE SEQUENCE</scope>
    <source>
        <strain evidence="5">CBS 6242</strain>
    </source>
</reference>
<organism evidence="5 6">
    <name type="scientific">Filobasidium floriforme</name>
    <dbReference type="NCBI Taxonomy" id="5210"/>
    <lineage>
        <taxon>Eukaryota</taxon>
        <taxon>Fungi</taxon>
        <taxon>Dikarya</taxon>
        <taxon>Basidiomycota</taxon>
        <taxon>Agaricomycotina</taxon>
        <taxon>Tremellomycetes</taxon>
        <taxon>Filobasidiales</taxon>
        <taxon>Filobasidiaceae</taxon>
        <taxon>Filobasidium</taxon>
    </lineage>
</organism>
<dbReference type="OrthoDB" id="5420143at2759"/>
<keyword evidence="6" id="KW-1185">Reference proteome</keyword>
<dbReference type="AlphaFoldDB" id="A0A8K0JJC8"/>
<sequence>MHRLNFVTYLALASLALYARSAQAVISILTPASNTIWYKNNTVVTTWSAGPDDPTSFRIIVQQPDGNNATLADTVPTSLQALTLLLPQLANGGGYQIRYVNTTDINEIFAESQPFEIAQGAASATVSSTVAIPGPYTPFPTSATPAATDGTPSTRDNGGGDALLPLSGGMTLRGFVGLAVVMAWI</sequence>
<evidence type="ECO:0000256" key="1">
    <source>
        <dbReference type="ARBA" id="ARBA00022729"/>
    </source>
</evidence>
<evidence type="ECO:0000313" key="6">
    <source>
        <dbReference type="Proteomes" id="UP000812966"/>
    </source>
</evidence>
<protein>
    <recommendedName>
        <fullName evidence="4">Yeast cell wall synthesis Kre9/Knh1-like N-terminal domain-containing protein</fullName>
    </recommendedName>
</protein>
<dbReference type="EMBL" id="JABELV010000336">
    <property type="protein sequence ID" value="KAG7527311.1"/>
    <property type="molecule type" value="Genomic_DNA"/>
</dbReference>
<evidence type="ECO:0000259" key="4">
    <source>
        <dbReference type="Pfam" id="PF10342"/>
    </source>
</evidence>
<feature type="region of interest" description="Disordered" evidence="2">
    <location>
        <begin position="138"/>
        <end position="159"/>
    </location>
</feature>
<dbReference type="InterPro" id="IPR018466">
    <property type="entry name" value="Kre9/Knh1-like_N"/>
</dbReference>
<proteinExistence type="predicted"/>